<organism evidence="3 4">
    <name type="scientific">Podospora fimiseda</name>
    <dbReference type="NCBI Taxonomy" id="252190"/>
    <lineage>
        <taxon>Eukaryota</taxon>
        <taxon>Fungi</taxon>
        <taxon>Dikarya</taxon>
        <taxon>Ascomycota</taxon>
        <taxon>Pezizomycotina</taxon>
        <taxon>Sordariomycetes</taxon>
        <taxon>Sordariomycetidae</taxon>
        <taxon>Sordariales</taxon>
        <taxon>Podosporaceae</taxon>
        <taxon>Podospora</taxon>
    </lineage>
</organism>
<name>A0AAN7BK89_9PEZI</name>
<reference evidence="3" key="2">
    <citation type="submission" date="2023-05" db="EMBL/GenBank/DDBJ databases">
        <authorList>
            <consortium name="Lawrence Berkeley National Laboratory"/>
            <person name="Steindorff A."/>
            <person name="Hensen N."/>
            <person name="Bonometti L."/>
            <person name="Westerberg I."/>
            <person name="Brannstrom I.O."/>
            <person name="Guillou S."/>
            <person name="Cros-Aarteil S."/>
            <person name="Calhoun S."/>
            <person name="Haridas S."/>
            <person name="Kuo A."/>
            <person name="Mondo S."/>
            <person name="Pangilinan J."/>
            <person name="Riley R."/>
            <person name="Labutti K."/>
            <person name="Andreopoulos B."/>
            <person name="Lipzen A."/>
            <person name="Chen C."/>
            <person name="Yanf M."/>
            <person name="Daum C."/>
            <person name="Ng V."/>
            <person name="Clum A."/>
            <person name="Ohm R."/>
            <person name="Martin F."/>
            <person name="Silar P."/>
            <person name="Natvig D."/>
            <person name="Lalanne C."/>
            <person name="Gautier V."/>
            <person name="Ament-Velasquez S.L."/>
            <person name="Kruys A."/>
            <person name="Hutchinson M.I."/>
            <person name="Powell A.J."/>
            <person name="Barry K."/>
            <person name="Miller A.N."/>
            <person name="Grigoriev I.V."/>
            <person name="Debuchy R."/>
            <person name="Gladieux P."/>
            <person name="Thoren M.H."/>
            <person name="Johannesson H."/>
        </authorList>
    </citation>
    <scope>NUCLEOTIDE SEQUENCE</scope>
    <source>
        <strain evidence="3">CBS 990.96</strain>
    </source>
</reference>
<accession>A0AAN7BK89</accession>
<reference evidence="3" key="1">
    <citation type="journal article" date="2023" name="Mol. Phylogenet. Evol.">
        <title>Genome-scale phylogeny and comparative genomics of the fungal order Sordariales.</title>
        <authorList>
            <person name="Hensen N."/>
            <person name="Bonometti L."/>
            <person name="Westerberg I."/>
            <person name="Brannstrom I.O."/>
            <person name="Guillou S."/>
            <person name="Cros-Aarteil S."/>
            <person name="Calhoun S."/>
            <person name="Haridas S."/>
            <person name="Kuo A."/>
            <person name="Mondo S."/>
            <person name="Pangilinan J."/>
            <person name="Riley R."/>
            <person name="LaButti K."/>
            <person name="Andreopoulos B."/>
            <person name="Lipzen A."/>
            <person name="Chen C."/>
            <person name="Yan M."/>
            <person name="Daum C."/>
            <person name="Ng V."/>
            <person name="Clum A."/>
            <person name="Steindorff A."/>
            <person name="Ohm R.A."/>
            <person name="Martin F."/>
            <person name="Silar P."/>
            <person name="Natvig D.O."/>
            <person name="Lalanne C."/>
            <person name="Gautier V."/>
            <person name="Ament-Velasquez S.L."/>
            <person name="Kruys A."/>
            <person name="Hutchinson M.I."/>
            <person name="Powell A.J."/>
            <person name="Barry K."/>
            <person name="Miller A.N."/>
            <person name="Grigoriev I.V."/>
            <person name="Debuchy R."/>
            <person name="Gladieux P."/>
            <person name="Hiltunen Thoren M."/>
            <person name="Johannesson H."/>
        </authorList>
    </citation>
    <scope>NUCLEOTIDE SEQUENCE</scope>
    <source>
        <strain evidence="3">CBS 990.96</strain>
    </source>
</reference>
<feature type="signal peptide" evidence="2">
    <location>
        <begin position="1"/>
        <end position="19"/>
    </location>
</feature>
<evidence type="ECO:0000313" key="3">
    <source>
        <dbReference type="EMBL" id="KAK4224738.1"/>
    </source>
</evidence>
<proteinExistence type="predicted"/>
<evidence type="ECO:0000256" key="1">
    <source>
        <dbReference type="SAM" id="MobiDB-lite"/>
    </source>
</evidence>
<feature type="region of interest" description="Disordered" evidence="1">
    <location>
        <begin position="55"/>
        <end position="77"/>
    </location>
</feature>
<feature type="chain" id="PRO_5042856163" description="Secreted protein" evidence="2">
    <location>
        <begin position="20"/>
        <end position="77"/>
    </location>
</feature>
<gene>
    <name evidence="3" type="ORF">QBC38DRAFT_484873</name>
</gene>
<evidence type="ECO:0000313" key="4">
    <source>
        <dbReference type="Proteomes" id="UP001301958"/>
    </source>
</evidence>
<dbReference type="EMBL" id="MU865385">
    <property type="protein sequence ID" value="KAK4224738.1"/>
    <property type="molecule type" value="Genomic_DNA"/>
</dbReference>
<sequence>MCWCQPPFLLLFFLTEAFWIKIHDGPLFLCFIFLDPSCSHTLFCSFSPPPIGLPSGDPSLMTHHPGAPPKPNQTITS</sequence>
<dbReference type="Proteomes" id="UP001301958">
    <property type="component" value="Unassembled WGS sequence"/>
</dbReference>
<evidence type="ECO:0008006" key="5">
    <source>
        <dbReference type="Google" id="ProtNLM"/>
    </source>
</evidence>
<keyword evidence="2" id="KW-0732">Signal</keyword>
<protein>
    <recommendedName>
        <fullName evidence="5">Secreted protein</fullName>
    </recommendedName>
</protein>
<evidence type="ECO:0000256" key="2">
    <source>
        <dbReference type="SAM" id="SignalP"/>
    </source>
</evidence>
<keyword evidence="4" id="KW-1185">Reference proteome</keyword>
<comment type="caution">
    <text evidence="3">The sequence shown here is derived from an EMBL/GenBank/DDBJ whole genome shotgun (WGS) entry which is preliminary data.</text>
</comment>
<dbReference type="AlphaFoldDB" id="A0AAN7BK89"/>